<name>A0ABV4HWT0_9GAMM</name>
<accession>A0ABV4HWT0</accession>
<proteinExistence type="predicted"/>
<protein>
    <submittedName>
        <fullName evidence="2">DNA-binding domain-containing protein</fullName>
    </submittedName>
</protein>
<evidence type="ECO:0000313" key="2">
    <source>
        <dbReference type="EMBL" id="MEZ0475820.1"/>
    </source>
</evidence>
<dbReference type="GO" id="GO:0003677">
    <property type="term" value="F:DNA binding"/>
    <property type="evidence" value="ECO:0007669"/>
    <property type="project" value="UniProtKB-KW"/>
</dbReference>
<comment type="caution">
    <text evidence="2">The sequence shown here is derived from an EMBL/GenBank/DDBJ whole genome shotgun (WGS) entry which is preliminary data.</text>
</comment>
<dbReference type="Pfam" id="PF09836">
    <property type="entry name" value="DUF2063"/>
    <property type="match status" value="1"/>
</dbReference>
<dbReference type="Gene3D" id="1.10.150.690">
    <property type="entry name" value="DUF2063"/>
    <property type="match status" value="1"/>
</dbReference>
<dbReference type="RefSeq" id="WP_370565327.1">
    <property type="nucleotide sequence ID" value="NZ_JBFWIB010000015.1"/>
</dbReference>
<sequence length="264" mass="28543">MTATASQQDFAAALRVPTRRAPTGLKAAGRADAERRFAVHRNNFVVTLIDALAEAFPVTQALVGVEFFRAMARECVLTPPPRTPVLTDYAIDFPRFVAGFLPAAEIPYLADVATIEALRIHAYHAADATPIPEAAYRELFAAPERLASARVMLHPACRWLASRHAAYSIWRAHQGLHDLSDADLAGIDVEQAEDVLVARPSFEVVVTDLPPGAIAFLDALRNGEPLGAAFDRVNTTCVHVDASALFAVLIRHGLEAGPAIELEH</sequence>
<keyword evidence="2" id="KW-0238">DNA-binding</keyword>
<gene>
    <name evidence="2" type="ORF">AB6713_14535</name>
</gene>
<dbReference type="InterPro" id="IPR044922">
    <property type="entry name" value="DUF2063_N_sf"/>
</dbReference>
<dbReference type="InterPro" id="IPR018640">
    <property type="entry name" value="DUF2063"/>
</dbReference>
<keyword evidence="3" id="KW-1185">Reference proteome</keyword>
<reference evidence="2 3" key="1">
    <citation type="submission" date="2024-07" db="EMBL/GenBank/DDBJ databases">
        <title>Luteimonas salilacus sp. nov., isolated from the shore soil of Salt Lake in Tibet of China.</title>
        <authorList>
            <person name="Zhang X."/>
            <person name="Li A."/>
        </authorList>
    </citation>
    <scope>NUCLEOTIDE SEQUENCE [LARGE SCALE GENOMIC DNA]</scope>
    <source>
        <strain evidence="2 3">B3-2-R+30</strain>
    </source>
</reference>
<dbReference type="EMBL" id="JBFWIC010000022">
    <property type="protein sequence ID" value="MEZ0475820.1"/>
    <property type="molecule type" value="Genomic_DNA"/>
</dbReference>
<evidence type="ECO:0000313" key="3">
    <source>
        <dbReference type="Proteomes" id="UP001566331"/>
    </source>
</evidence>
<dbReference type="Proteomes" id="UP001566331">
    <property type="component" value="Unassembled WGS sequence"/>
</dbReference>
<evidence type="ECO:0000259" key="1">
    <source>
        <dbReference type="Pfam" id="PF09836"/>
    </source>
</evidence>
<feature type="domain" description="Putative DNA-binding" evidence="1">
    <location>
        <begin position="6"/>
        <end position="97"/>
    </location>
</feature>
<organism evidence="2 3">
    <name type="scientific">Luteimonas salinilitoris</name>
    <dbReference type="NCBI Taxonomy" id="3237697"/>
    <lineage>
        <taxon>Bacteria</taxon>
        <taxon>Pseudomonadati</taxon>
        <taxon>Pseudomonadota</taxon>
        <taxon>Gammaproteobacteria</taxon>
        <taxon>Lysobacterales</taxon>
        <taxon>Lysobacteraceae</taxon>
        <taxon>Luteimonas</taxon>
    </lineage>
</organism>